<name>A0A0J8XWJ1_9GAMM</name>
<dbReference type="CDD" id="cd24069">
    <property type="entry name" value="ASKHA_NBD_ROK_EcNanK-like"/>
    <property type="match status" value="1"/>
</dbReference>
<evidence type="ECO:0000256" key="1">
    <source>
        <dbReference type="ARBA" id="ARBA00023277"/>
    </source>
</evidence>
<keyword evidence="2" id="KW-0418">Kinase</keyword>
<dbReference type="RefSeq" id="WP_048899598.1">
    <property type="nucleotide sequence ID" value="NZ_AP024853.1"/>
</dbReference>
<dbReference type="GO" id="GO:0019262">
    <property type="term" value="P:N-acetylneuraminate catabolic process"/>
    <property type="evidence" value="ECO:0007669"/>
    <property type="project" value="TreeGrafter"/>
</dbReference>
<dbReference type="InterPro" id="IPR049874">
    <property type="entry name" value="ROK_cs"/>
</dbReference>
<reference evidence="2 3" key="1">
    <citation type="submission" date="2018-01" db="EMBL/GenBank/DDBJ databases">
        <title>Whole genome sequencing of Histamine producing bacteria.</title>
        <authorList>
            <person name="Butler K."/>
        </authorList>
    </citation>
    <scope>NUCLEOTIDE SEQUENCE [LARGE SCALE GENOMIC DNA]</scope>
    <source>
        <strain evidence="2 3">DSM 24669</strain>
    </source>
</reference>
<dbReference type="Proteomes" id="UP000240481">
    <property type="component" value="Unassembled WGS sequence"/>
</dbReference>
<dbReference type="Gene3D" id="3.30.420.40">
    <property type="match status" value="2"/>
</dbReference>
<sequence>MKTWLAVDIGGTKLAVAIVRGSNILCREQMTTPSSQSPDAMTNALSELISPFLNEVDAVAVASTGIIDHGILTALNPDNLGGLNQYPLQQVLIDMTGLPVTVINDAQAAAWAEYHALSSSSPSLINNMAFITVSTGVGAGLVLDQTLQIGRRGIAGHAGHTLADPSGPRCGCGRIGCVESIASGTAMGVAGRSFLGESSDGHKVYRQHLAGNEQASLIVQRSALTIANLIADLTISLDLDVVVLGGSVGLAQGYCDMVDTALAAMPAIYRPKVMTATAGNDAGLLGVVHWAESNFEKR</sequence>
<dbReference type="InterPro" id="IPR000600">
    <property type="entry name" value="ROK"/>
</dbReference>
<protein>
    <submittedName>
        <fullName evidence="2">N-acetylmannosamine kinase</fullName>
        <ecNumber evidence="2">2.7.1.60</ecNumber>
    </submittedName>
</protein>
<gene>
    <name evidence="2" type="ORF">C9I94_19120</name>
</gene>
<dbReference type="InterPro" id="IPR043129">
    <property type="entry name" value="ATPase_NBD"/>
</dbReference>
<keyword evidence="3" id="KW-1185">Reference proteome</keyword>
<dbReference type="PROSITE" id="PS01125">
    <property type="entry name" value="ROK"/>
    <property type="match status" value="1"/>
</dbReference>
<evidence type="ECO:0000313" key="2">
    <source>
        <dbReference type="EMBL" id="PSW22888.1"/>
    </source>
</evidence>
<evidence type="ECO:0000313" key="3">
    <source>
        <dbReference type="Proteomes" id="UP000240481"/>
    </source>
</evidence>
<dbReference type="NCBIfam" id="NF003461">
    <property type="entry name" value="PRK05082.1"/>
    <property type="match status" value="1"/>
</dbReference>
<proteinExistence type="predicted"/>
<keyword evidence="1" id="KW-0119">Carbohydrate metabolism</keyword>
<dbReference type="PANTHER" id="PTHR18964:SF169">
    <property type="entry name" value="N-ACETYLMANNOSAMINE KINASE"/>
    <property type="match status" value="1"/>
</dbReference>
<comment type="caution">
    <text evidence="2">The sequence shown here is derived from an EMBL/GenBank/DDBJ whole genome shotgun (WGS) entry which is preliminary data.</text>
</comment>
<dbReference type="Pfam" id="PF00480">
    <property type="entry name" value="ROK"/>
    <property type="match status" value="1"/>
</dbReference>
<dbReference type="OrthoDB" id="8772678at2"/>
<organism evidence="2 3">
    <name type="scientific">Photobacterium swingsii</name>
    <dbReference type="NCBI Taxonomy" id="680026"/>
    <lineage>
        <taxon>Bacteria</taxon>
        <taxon>Pseudomonadati</taxon>
        <taxon>Pseudomonadota</taxon>
        <taxon>Gammaproteobacteria</taxon>
        <taxon>Vibrionales</taxon>
        <taxon>Vibrionaceae</taxon>
        <taxon>Photobacterium</taxon>
    </lineage>
</organism>
<dbReference type="EMBL" id="PYLZ01000011">
    <property type="protein sequence ID" value="PSW22888.1"/>
    <property type="molecule type" value="Genomic_DNA"/>
</dbReference>
<dbReference type="SUPFAM" id="SSF53067">
    <property type="entry name" value="Actin-like ATPase domain"/>
    <property type="match status" value="1"/>
</dbReference>
<dbReference type="AlphaFoldDB" id="A0A0J8XWJ1"/>
<accession>A0A0J8XWJ1</accession>
<dbReference type="GO" id="GO:0009384">
    <property type="term" value="F:N-acylmannosamine kinase activity"/>
    <property type="evidence" value="ECO:0007669"/>
    <property type="project" value="UniProtKB-EC"/>
</dbReference>
<dbReference type="STRING" id="680026.AB733_15555"/>
<dbReference type="EC" id="2.7.1.60" evidence="2"/>
<keyword evidence="2" id="KW-0808">Transferase</keyword>
<dbReference type="PANTHER" id="PTHR18964">
    <property type="entry name" value="ROK (REPRESSOR, ORF, KINASE) FAMILY"/>
    <property type="match status" value="1"/>
</dbReference>